<sequence length="178" mass="20481">MSNKTLCCKCNATKENIKLSYCNSCNAEKTRTWYKNNLEKAKIIKKRTYNKHKENHIARATKWNKDNRLSHRNSNATWRWKLRQEIIEEYGGSCACCGEVIPEFLSIDHINNDGNEERKANNNKGGAKFYKELKDRGFPKDNYQLLCMNCNFAKGHFGSCPHQVMGLSVAPVMGIDVI</sequence>
<dbReference type="GeneID" id="77946236"/>
<dbReference type="KEGG" id="vg:77946236"/>
<dbReference type="RefSeq" id="YP_010670041.1">
    <property type="nucleotide sequence ID" value="NC_070963.1"/>
</dbReference>
<proteinExistence type="predicted"/>
<accession>A0A879R220</accession>
<keyword evidence="1" id="KW-0378">Hydrolase</keyword>
<dbReference type="GO" id="GO:0004519">
    <property type="term" value="F:endonuclease activity"/>
    <property type="evidence" value="ECO:0007669"/>
    <property type="project" value="UniProtKB-KW"/>
</dbReference>
<dbReference type="Proteomes" id="UP000664915">
    <property type="component" value="Segment"/>
</dbReference>
<keyword evidence="2" id="KW-1185">Reference proteome</keyword>
<name>A0A879R220_9CAUD</name>
<evidence type="ECO:0000313" key="1">
    <source>
        <dbReference type="EMBL" id="QPX48031.1"/>
    </source>
</evidence>
<keyword evidence="1" id="KW-0255">Endonuclease</keyword>
<reference evidence="1" key="1">
    <citation type="submission" date="2020-09" db="EMBL/GenBank/DDBJ databases">
        <authorList>
            <person name="Zhang D."/>
            <person name="Hatherill J.R."/>
            <person name="Ramirez J.F."/>
            <person name="Edinger B."/>
            <person name="Balarin R."/>
            <person name="Sullivan A."/>
            <person name="Humpal K.M."/>
            <person name="Guseva A."/>
            <person name="Butela K.A."/>
            <person name="Garlena R.A."/>
            <person name="Russell D.A."/>
            <person name="Pope W.H."/>
            <person name="Jacobs-Sera D."/>
            <person name="Hatfull G.F."/>
        </authorList>
    </citation>
    <scope>NUCLEOTIDE SEQUENCE</scope>
</reference>
<protein>
    <submittedName>
        <fullName evidence="1">HNH restriction endonuclease</fullName>
    </submittedName>
</protein>
<dbReference type="EMBL" id="MW015081">
    <property type="protein sequence ID" value="QPX48031.1"/>
    <property type="molecule type" value="Genomic_DNA"/>
</dbReference>
<evidence type="ECO:0000313" key="2">
    <source>
        <dbReference type="Proteomes" id="UP000664915"/>
    </source>
</evidence>
<organism evidence="1 2">
    <name type="scientific">Synechococcus phage S-SRM01</name>
    <dbReference type="NCBI Taxonomy" id="2781608"/>
    <lineage>
        <taxon>Viruses</taxon>
        <taxon>Duplodnaviria</taxon>
        <taxon>Heunggongvirae</taxon>
        <taxon>Uroviricota</taxon>
        <taxon>Caudoviricetes</taxon>
        <taxon>Pantevenvirales</taxon>
        <taxon>Kyanoviridae</taxon>
        <taxon>Serangoonvirus</taxon>
        <taxon>Serangoonvirus essarone</taxon>
    </lineage>
</organism>
<keyword evidence="1" id="KW-0540">Nuclease</keyword>